<dbReference type="PRINTS" id="PR01411">
    <property type="entry name" value="CCMFBIOGNSIS"/>
</dbReference>
<comment type="caution">
    <text evidence="13">The sequence shown here is derived from an EMBL/GenBank/DDBJ whole genome shotgun (WGS) entry which is preliminary data.</text>
</comment>
<evidence type="ECO:0000256" key="6">
    <source>
        <dbReference type="ARBA" id="ARBA00022748"/>
    </source>
</evidence>
<keyword evidence="6" id="KW-0201">Cytochrome c-type biogenesis</keyword>
<keyword evidence="4" id="KW-0997">Cell inner membrane</keyword>
<evidence type="ECO:0000256" key="1">
    <source>
        <dbReference type="ARBA" id="ARBA00004429"/>
    </source>
</evidence>
<dbReference type="GO" id="GO:0005886">
    <property type="term" value="C:plasma membrane"/>
    <property type="evidence" value="ECO:0007669"/>
    <property type="project" value="UniProtKB-SubCell"/>
</dbReference>
<feature type="transmembrane region" description="Helical" evidence="10">
    <location>
        <begin position="312"/>
        <end position="331"/>
    </location>
</feature>
<evidence type="ECO:0000256" key="4">
    <source>
        <dbReference type="ARBA" id="ARBA00022519"/>
    </source>
</evidence>
<protein>
    <submittedName>
        <fullName evidence="13">Heme lyase CcmF/NrfE family subunit</fullName>
    </submittedName>
</protein>
<feature type="transmembrane region" description="Helical" evidence="10">
    <location>
        <begin position="96"/>
        <end position="114"/>
    </location>
</feature>
<feature type="transmembrane region" description="Helical" evidence="10">
    <location>
        <begin position="425"/>
        <end position="444"/>
    </location>
</feature>
<gene>
    <name evidence="13" type="ORF">JDN41_07155</name>
</gene>
<dbReference type="Proteomes" id="UP000623250">
    <property type="component" value="Unassembled WGS sequence"/>
</dbReference>
<dbReference type="GO" id="GO:0017004">
    <property type="term" value="P:cytochrome complex assembly"/>
    <property type="evidence" value="ECO:0007669"/>
    <property type="project" value="UniProtKB-KW"/>
</dbReference>
<dbReference type="Pfam" id="PF16327">
    <property type="entry name" value="CcmF_C"/>
    <property type="match status" value="1"/>
</dbReference>
<evidence type="ECO:0000259" key="12">
    <source>
        <dbReference type="Pfam" id="PF16327"/>
    </source>
</evidence>
<name>A0A8I1GG92_9HYPH</name>
<accession>A0A8I1GG92</accession>
<evidence type="ECO:0000256" key="10">
    <source>
        <dbReference type="SAM" id="Phobius"/>
    </source>
</evidence>
<dbReference type="GO" id="GO:0016829">
    <property type="term" value="F:lyase activity"/>
    <property type="evidence" value="ECO:0007669"/>
    <property type="project" value="UniProtKB-KW"/>
</dbReference>
<feature type="transmembrane region" description="Helical" evidence="10">
    <location>
        <begin position="6"/>
        <end position="29"/>
    </location>
</feature>
<dbReference type="RefSeq" id="WP_037237677.1">
    <property type="nucleotide sequence ID" value="NZ_JAEMUK010000013.1"/>
</dbReference>
<dbReference type="GO" id="GO:0020037">
    <property type="term" value="F:heme binding"/>
    <property type="evidence" value="ECO:0007669"/>
    <property type="project" value="InterPro"/>
</dbReference>
<evidence type="ECO:0000256" key="2">
    <source>
        <dbReference type="ARBA" id="ARBA00009186"/>
    </source>
</evidence>
<dbReference type="EMBL" id="JAEMUK010000013">
    <property type="protein sequence ID" value="MBJ7543331.1"/>
    <property type="molecule type" value="Genomic_DNA"/>
</dbReference>
<dbReference type="PANTHER" id="PTHR43653">
    <property type="entry name" value="CYTOCHROME C ASSEMBLY PROTEIN-RELATED"/>
    <property type="match status" value="1"/>
</dbReference>
<feature type="transmembrane region" description="Helical" evidence="10">
    <location>
        <begin position="121"/>
        <end position="142"/>
    </location>
</feature>
<feature type="transmembrane region" description="Helical" evidence="10">
    <location>
        <begin position="492"/>
        <end position="514"/>
    </location>
</feature>
<comment type="subcellular location">
    <subcellularLocation>
        <location evidence="1">Cell inner membrane</location>
        <topology evidence="1">Multi-pass membrane protein</topology>
    </subcellularLocation>
</comment>
<evidence type="ECO:0000313" key="14">
    <source>
        <dbReference type="Proteomes" id="UP000623250"/>
    </source>
</evidence>
<keyword evidence="3" id="KW-1003">Cell membrane</keyword>
<sequence length="666" mass="71580">MIVELGHFALILALFVAVVQFAAPLAGLRTRDTRLMAMGDAAAPIAFLLIAGAFAALLWAHITSDFSVANVWENSHSAKPLLYKISGVWGNHEGSMLLWVLILALFGAAVWLFGQNLPLDLRSAVLSVQGLILFAFTLFIIATSNPFVRIPNALFEGQGLNPILQDPALAIHPPLLYAGYVGFSMAFSFAVAALLLGRVDSAWARWVRPWTLAAWIFLTIGIAIGSWWAYYTLGWGGWWFWDPVENASLMPWLTGTALLHSAIVMEKRDSLKAWTILLAILTFSFSLLGTFLVRSGVLTSVHSFASDPSRGVFILAIVSLFTAGGLLLFSWRSNALAASTAFSVVSRESSLVLNNLFLAVSCGVVFVGTLYPLALEAATGDKISVGAPFFNSTVVWIFLPLLLLLPFGIFIAWKRGDLGEAARRLIPAAVAAILVGIASIVAGAGFKTGLALTLGAWVFAGAVWEVLWRARFAQVSFGETARRILNMRRGQWGATLGHIGLAISVIGIAGTTAWNAEHLAVMKPGDSLDVGSYSITFKKVYDEPGPNYTAQAGDFELKSGDRVIGTITSAKKKYDAPPQSTTAAGIAVRPFADVYVVLGNEAPGGAYSIRAYYHPFVRWIWGGSVLMFIGGLLSLLDRRLRIGVGQRAAKPPLSQTPKVGPALPAE</sequence>
<dbReference type="NCBIfam" id="NF007691">
    <property type="entry name" value="PRK10369.1"/>
    <property type="match status" value="1"/>
</dbReference>
<reference evidence="13 14" key="1">
    <citation type="submission" date="2020-12" db="EMBL/GenBank/DDBJ databases">
        <title>Revised draft genomes of Rhodomicrobium vannielii ATCC 17100 and Rhodomicrobium udaipurense JA643.</title>
        <authorList>
            <person name="Conners E.M."/>
            <person name="Davenport E.J."/>
            <person name="Bose A."/>
        </authorList>
    </citation>
    <scope>NUCLEOTIDE SEQUENCE [LARGE SCALE GENOMIC DNA]</scope>
    <source>
        <strain evidence="13 14">JA643</strain>
    </source>
</reference>
<feature type="transmembrane region" description="Helical" evidence="10">
    <location>
        <begin position="209"/>
        <end position="229"/>
    </location>
</feature>
<dbReference type="Pfam" id="PF01578">
    <property type="entry name" value="Cytochrom_C_asm"/>
    <property type="match status" value="1"/>
</dbReference>
<feature type="transmembrane region" description="Helical" evidence="10">
    <location>
        <begin position="352"/>
        <end position="374"/>
    </location>
</feature>
<feature type="transmembrane region" description="Helical" evidence="10">
    <location>
        <begin position="394"/>
        <end position="413"/>
    </location>
</feature>
<dbReference type="PANTHER" id="PTHR43653:SF1">
    <property type="entry name" value="CYTOCHROME C-TYPE BIOGENESIS PROTEIN CCMF"/>
    <property type="match status" value="1"/>
</dbReference>
<evidence type="ECO:0000256" key="7">
    <source>
        <dbReference type="ARBA" id="ARBA00022989"/>
    </source>
</evidence>
<feature type="transmembrane region" description="Helical" evidence="10">
    <location>
        <begin position="273"/>
        <end position="292"/>
    </location>
</feature>
<keyword evidence="8 10" id="KW-0472">Membrane</keyword>
<evidence type="ECO:0000256" key="8">
    <source>
        <dbReference type="ARBA" id="ARBA00023136"/>
    </source>
</evidence>
<evidence type="ECO:0000256" key="3">
    <source>
        <dbReference type="ARBA" id="ARBA00022475"/>
    </source>
</evidence>
<keyword evidence="13" id="KW-0456">Lyase</keyword>
<keyword evidence="7 10" id="KW-1133">Transmembrane helix</keyword>
<organism evidence="13 14">
    <name type="scientific">Rhodomicrobium udaipurense</name>
    <dbReference type="NCBI Taxonomy" id="1202716"/>
    <lineage>
        <taxon>Bacteria</taxon>
        <taxon>Pseudomonadati</taxon>
        <taxon>Pseudomonadota</taxon>
        <taxon>Alphaproteobacteria</taxon>
        <taxon>Hyphomicrobiales</taxon>
        <taxon>Hyphomicrobiaceae</taxon>
        <taxon>Rhodomicrobium</taxon>
    </lineage>
</organism>
<evidence type="ECO:0000259" key="11">
    <source>
        <dbReference type="Pfam" id="PF01578"/>
    </source>
</evidence>
<feature type="transmembrane region" description="Helical" evidence="10">
    <location>
        <begin position="249"/>
        <end position="266"/>
    </location>
</feature>
<evidence type="ECO:0000256" key="9">
    <source>
        <dbReference type="ARBA" id="ARBA00037230"/>
    </source>
</evidence>
<feature type="transmembrane region" description="Helical" evidence="10">
    <location>
        <begin position="177"/>
        <end position="197"/>
    </location>
</feature>
<keyword evidence="14" id="KW-1185">Reference proteome</keyword>
<dbReference type="GO" id="GO:0015232">
    <property type="term" value="F:heme transmembrane transporter activity"/>
    <property type="evidence" value="ECO:0007669"/>
    <property type="project" value="InterPro"/>
</dbReference>
<keyword evidence="5 10" id="KW-0812">Transmembrane</keyword>
<feature type="domain" description="Cytochrome c-type biogenesis protein CcmF C-terminal" evidence="12">
    <location>
        <begin position="315"/>
        <end position="638"/>
    </location>
</feature>
<dbReference type="InterPro" id="IPR002541">
    <property type="entry name" value="Cyt_c_assembly"/>
</dbReference>
<dbReference type="InterPro" id="IPR003568">
    <property type="entry name" value="Cyt_c_biogenesis_CcmF"/>
</dbReference>
<feature type="transmembrane region" description="Helical" evidence="10">
    <location>
        <begin position="450"/>
        <end position="468"/>
    </location>
</feature>
<comment type="similarity">
    <text evidence="2">Belongs to the CcmF/CycK/Ccl1/NrfE/CcsA family.</text>
</comment>
<dbReference type="InterPro" id="IPR032523">
    <property type="entry name" value="CcmF_C"/>
</dbReference>
<feature type="transmembrane region" description="Helical" evidence="10">
    <location>
        <begin position="41"/>
        <end position="62"/>
    </location>
</feature>
<feature type="transmembrane region" description="Helical" evidence="10">
    <location>
        <begin position="616"/>
        <end position="636"/>
    </location>
</feature>
<feature type="domain" description="Cytochrome c assembly protein" evidence="11">
    <location>
        <begin position="89"/>
        <end position="295"/>
    </location>
</feature>
<comment type="function">
    <text evidence="9">Required for the biogenesis of c-type cytochromes. Possible subunit of a heme lyase.</text>
</comment>
<dbReference type="NCBIfam" id="TIGR00353">
    <property type="entry name" value="nrfE"/>
    <property type="match status" value="1"/>
</dbReference>
<proteinExistence type="inferred from homology"/>
<evidence type="ECO:0000256" key="5">
    <source>
        <dbReference type="ARBA" id="ARBA00022692"/>
    </source>
</evidence>
<dbReference type="InterPro" id="IPR003567">
    <property type="entry name" value="Cyt_c_biogenesis"/>
</dbReference>
<evidence type="ECO:0000313" key="13">
    <source>
        <dbReference type="EMBL" id="MBJ7543331.1"/>
    </source>
</evidence>
<dbReference type="AlphaFoldDB" id="A0A8I1GG92"/>
<dbReference type="PRINTS" id="PR01410">
    <property type="entry name" value="CCBIOGENESIS"/>
</dbReference>